<evidence type="ECO:0000256" key="1">
    <source>
        <dbReference type="ARBA" id="ARBA00004430"/>
    </source>
</evidence>
<name>A0ABY8TU65_TETOB</name>
<proteinExistence type="predicted"/>
<dbReference type="SUPFAM" id="SSF52047">
    <property type="entry name" value="RNI-like"/>
    <property type="match status" value="1"/>
</dbReference>
<dbReference type="Gene3D" id="3.80.10.10">
    <property type="entry name" value="Ribonuclease Inhibitor"/>
    <property type="match status" value="1"/>
</dbReference>
<protein>
    <submittedName>
        <fullName evidence="2">Uncharacterized protein</fullName>
    </submittedName>
</protein>
<sequence length="212" mass="22382">MAAVGQLAKLTGLSVDSDKTSCQAAGSCHQQMLPPQLQQMTLKELCLKSGHPASCGDALHLTALTSLTKLMLTGAAGVDDTAAAVLAQHLKRLQELHLEECGLRSAAALPYNATLTGLIYLGLSLGQPPLGRDELLLLAPLPQLEVVVIGDSLTCAACAAKPGGIDKDTNADEMTTPQLKAWVTDSSLEDEAFFKLCQMIQMIQVIQMIICT</sequence>
<accession>A0ABY8TU65</accession>
<reference evidence="2 3" key="1">
    <citation type="submission" date="2023-05" db="EMBL/GenBank/DDBJ databases">
        <title>A 100% complete, gapless, phased diploid assembly of the Scenedesmus obliquus UTEX 3031 genome.</title>
        <authorList>
            <person name="Biondi T.C."/>
            <person name="Hanschen E.R."/>
            <person name="Kwon T."/>
            <person name="Eng W."/>
            <person name="Kruse C.P.S."/>
            <person name="Koehler S.I."/>
            <person name="Kunde Y."/>
            <person name="Gleasner C.D."/>
            <person name="You Mak K.T."/>
            <person name="Polle J."/>
            <person name="Hovde B.T."/>
            <person name="Starkenburg S.R."/>
        </authorList>
    </citation>
    <scope>NUCLEOTIDE SEQUENCE [LARGE SCALE GENOMIC DNA]</scope>
    <source>
        <strain evidence="2 3">DOE0152z</strain>
    </source>
</reference>
<evidence type="ECO:0000313" key="3">
    <source>
        <dbReference type="Proteomes" id="UP001244341"/>
    </source>
</evidence>
<gene>
    <name evidence="2" type="ORF">OEZ85_006329</name>
</gene>
<dbReference type="EMBL" id="CP126211">
    <property type="protein sequence ID" value="WIA12688.1"/>
    <property type="molecule type" value="Genomic_DNA"/>
</dbReference>
<comment type="subcellular location">
    <subcellularLocation>
        <location evidence="1">Cytoplasm</location>
        <location evidence="1">Cytoskeleton</location>
        <location evidence="1">Cilium axoneme</location>
    </subcellularLocation>
</comment>
<keyword evidence="3" id="KW-1185">Reference proteome</keyword>
<dbReference type="InterPro" id="IPR032675">
    <property type="entry name" value="LRR_dom_sf"/>
</dbReference>
<organism evidence="2 3">
    <name type="scientific">Tetradesmus obliquus</name>
    <name type="common">Green alga</name>
    <name type="synonym">Acutodesmus obliquus</name>
    <dbReference type="NCBI Taxonomy" id="3088"/>
    <lineage>
        <taxon>Eukaryota</taxon>
        <taxon>Viridiplantae</taxon>
        <taxon>Chlorophyta</taxon>
        <taxon>core chlorophytes</taxon>
        <taxon>Chlorophyceae</taxon>
        <taxon>CS clade</taxon>
        <taxon>Sphaeropleales</taxon>
        <taxon>Scenedesmaceae</taxon>
        <taxon>Tetradesmus</taxon>
    </lineage>
</organism>
<evidence type="ECO:0000313" key="2">
    <source>
        <dbReference type="EMBL" id="WIA12688.1"/>
    </source>
</evidence>
<dbReference type="Proteomes" id="UP001244341">
    <property type="component" value="Chromosome 4b"/>
</dbReference>